<evidence type="ECO:0000256" key="1">
    <source>
        <dbReference type="SAM" id="MobiDB-lite"/>
    </source>
</evidence>
<feature type="non-terminal residue" evidence="2">
    <location>
        <position position="82"/>
    </location>
</feature>
<feature type="region of interest" description="Disordered" evidence="1">
    <location>
        <begin position="1"/>
        <end position="29"/>
    </location>
</feature>
<feature type="non-terminal residue" evidence="2">
    <location>
        <position position="1"/>
    </location>
</feature>
<dbReference type="EMBL" id="HACG01004206">
    <property type="protein sequence ID" value="CEK51071.1"/>
    <property type="molecule type" value="Transcribed_RNA"/>
</dbReference>
<sequence length="82" mass="8686">GGNFLTNFQNPSSGGASLITSSMQHQPQSSFLAQPPIMSIAGGQGSNQPFTILPQNGANSLQPQMISNNSFLMAPHFPQQQQ</sequence>
<dbReference type="AlphaFoldDB" id="A0A0B6Y5G2"/>
<protein>
    <submittedName>
        <fullName evidence="2">Uncharacterized protein</fullName>
    </submittedName>
</protein>
<reference evidence="2" key="1">
    <citation type="submission" date="2014-12" db="EMBL/GenBank/DDBJ databases">
        <title>Insight into the proteome of Arion vulgaris.</title>
        <authorList>
            <person name="Aradska J."/>
            <person name="Bulat T."/>
            <person name="Smidak R."/>
            <person name="Sarate P."/>
            <person name="Gangsoo J."/>
            <person name="Sialana F."/>
            <person name="Bilban M."/>
            <person name="Lubec G."/>
        </authorList>
    </citation>
    <scope>NUCLEOTIDE SEQUENCE</scope>
    <source>
        <tissue evidence="2">Skin</tissue>
    </source>
</reference>
<organism evidence="2">
    <name type="scientific">Arion vulgaris</name>
    <dbReference type="NCBI Taxonomy" id="1028688"/>
    <lineage>
        <taxon>Eukaryota</taxon>
        <taxon>Metazoa</taxon>
        <taxon>Spiralia</taxon>
        <taxon>Lophotrochozoa</taxon>
        <taxon>Mollusca</taxon>
        <taxon>Gastropoda</taxon>
        <taxon>Heterobranchia</taxon>
        <taxon>Euthyneura</taxon>
        <taxon>Panpulmonata</taxon>
        <taxon>Eupulmonata</taxon>
        <taxon>Stylommatophora</taxon>
        <taxon>Helicina</taxon>
        <taxon>Arionoidea</taxon>
        <taxon>Arionidae</taxon>
        <taxon>Arion</taxon>
    </lineage>
</organism>
<accession>A0A0B6Y5G2</accession>
<gene>
    <name evidence="2" type="primary">ORF12400</name>
</gene>
<proteinExistence type="predicted"/>
<evidence type="ECO:0000313" key="2">
    <source>
        <dbReference type="EMBL" id="CEK51071.1"/>
    </source>
</evidence>
<name>A0A0B6Y5G2_9EUPU</name>